<evidence type="ECO:0000313" key="2">
    <source>
        <dbReference type="Proteomes" id="UP000199450"/>
    </source>
</evidence>
<organism evidence="1 2">
    <name type="scientific">Chryseobacterium taichungense</name>
    <dbReference type="NCBI Taxonomy" id="295069"/>
    <lineage>
        <taxon>Bacteria</taxon>
        <taxon>Pseudomonadati</taxon>
        <taxon>Bacteroidota</taxon>
        <taxon>Flavobacteriia</taxon>
        <taxon>Flavobacteriales</taxon>
        <taxon>Weeksellaceae</taxon>
        <taxon>Chryseobacterium group</taxon>
        <taxon>Chryseobacterium</taxon>
    </lineage>
</organism>
<name>A0A1H8AAU3_9FLAO</name>
<gene>
    <name evidence="1" type="ORF">SAMN05421856_105237</name>
</gene>
<dbReference type="AlphaFoldDB" id="A0A1H8AAU3"/>
<dbReference type="EMBL" id="FOBV01000005">
    <property type="protein sequence ID" value="SEM67905.1"/>
    <property type="molecule type" value="Genomic_DNA"/>
</dbReference>
<proteinExistence type="predicted"/>
<keyword evidence="2" id="KW-1185">Reference proteome</keyword>
<dbReference type="RefSeq" id="WP_090000338.1">
    <property type="nucleotide sequence ID" value="NZ_FOBV01000005.1"/>
</dbReference>
<dbReference type="STRING" id="295069.SAMN05421856_105237"/>
<dbReference type="OrthoDB" id="1413206at2"/>
<reference evidence="2" key="1">
    <citation type="submission" date="2016-10" db="EMBL/GenBank/DDBJ databases">
        <authorList>
            <person name="Varghese N."/>
            <person name="Submissions S."/>
        </authorList>
    </citation>
    <scope>NUCLEOTIDE SEQUENCE [LARGE SCALE GENOMIC DNA]</scope>
    <source>
        <strain evidence="2">DSM 17453</strain>
    </source>
</reference>
<accession>A0A1H8AAU3</accession>
<protein>
    <submittedName>
        <fullName evidence="1">Uncharacterized protein</fullName>
    </submittedName>
</protein>
<evidence type="ECO:0000313" key="1">
    <source>
        <dbReference type="EMBL" id="SEM67905.1"/>
    </source>
</evidence>
<sequence>MKLYIDWNVLNGIKNGRFQEFEEIIRQSEKFVIVYSTSHISDIASSYSDEKENPNIQSDLEFLAEITDCMCVFNNGKDIVLQQNEPFHIFENEIESKNLTEDFSFNNIFSVLDDNGENAEMIAPLKTMMQSFPLDNIFKEAFENPQSAEIMDSMFPGLKDNPTFEGLFNAMGKMLENLNEKEGYKDLKTPFKHLNVNQGKLTNPNNNPFDVLNDAYKKLGIKESPLQKDYYEKGKNAPIWFDDITSAYISLDMHGFHSDEVKVTETKKKTFKNTTQDSFHTAFASTCDFYITNDKKNYQKAKAIFKDKNIFTHVLKADEFINFYKENLEKVDFIASWNKFEQIAKSGKFYDISDKNNPDDLNQVHFSTFNYFGYFNRIYLFNSDEDKNSISFMFGKELPTNCLGVFYKEIKEMVKIIVDYLGTDSNDKGYFDESEIDENNHWNGRIWDFEKIQYRLVQDKRYFQFYYELNINNQNN</sequence>
<dbReference type="Proteomes" id="UP000199450">
    <property type="component" value="Unassembled WGS sequence"/>
</dbReference>